<organism evidence="3">
    <name type="scientific">Guillardia theta (strain CCMP2712)</name>
    <name type="common">Cryptophyte</name>
    <dbReference type="NCBI Taxonomy" id="905079"/>
    <lineage>
        <taxon>Eukaryota</taxon>
        <taxon>Cryptophyceae</taxon>
        <taxon>Pyrenomonadales</taxon>
        <taxon>Geminigeraceae</taxon>
        <taxon>Guillardia</taxon>
    </lineage>
</organism>
<dbReference type="AlphaFoldDB" id="L1ICH8"/>
<keyword evidence="2" id="KW-0812">Transmembrane</keyword>
<feature type="transmembrane region" description="Helical" evidence="2">
    <location>
        <begin position="104"/>
        <end position="125"/>
    </location>
</feature>
<keyword evidence="5" id="KW-1185">Reference proteome</keyword>
<reference evidence="5" key="2">
    <citation type="submission" date="2012-11" db="EMBL/GenBank/DDBJ databases">
        <authorList>
            <person name="Kuo A."/>
            <person name="Curtis B.A."/>
            <person name="Tanifuji G."/>
            <person name="Burki F."/>
            <person name="Gruber A."/>
            <person name="Irimia M."/>
            <person name="Maruyama S."/>
            <person name="Arias M.C."/>
            <person name="Ball S.G."/>
            <person name="Gile G.H."/>
            <person name="Hirakawa Y."/>
            <person name="Hopkins J.F."/>
            <person name="Rensing S.A."/>
            <person name="Schmutz J."/>
            <person name="Symeonidi A."/>
            <person name="Elias M."/>
            <person name="Eveleigh R.J."/>
            <person name="Herman E.K."/>
            <person name="Klute M.J."/>
            <person name="Nakayama T."/>
            <person name="Obornik M."/>
            <person name="Reyes-Prieto A."/>
            <person name="Armbrust E.V."/>
            <person name="Aves S.J."/>
            <person name="Beiko R.G."/>
            <person name="Coutinho P."/>
            <person name="Dacks J.B."/>
            <person name="Durnford D.G."/>
            <person name="Fast N.M."/>
            <person name="Green B.R."/>
            <person name="Grisdale C."/>
            <person name="Hempe F."/>
            <person name="Henrissat B."/>
            <person name="Hoppner M.P."/>
            <person name="Ishida K.-I."/>
            <person name="Kim E."/>
            <person name="Koreny L."/>
            <person name="Kroth P.G."/>
            <person name="Liu Y."/>
            <person name="Malik S.-B."/>
            <person name="Maier U.G."/>
            <person name="McRose D."/>
            <person name="Mock T."/>
            <person name="Neilson J.A."/>
            <person name="Onodera N.T."/>
            <person name="Poole A.M."/>
            <person name="Pritham E.J."/>
            <person name="Richards T.A."/>
            <person name="Rocap G."/>
            <person name="Roy S.W."/>
            <person name="Sarai C."/>
            <person name="Schaack S."/>
            <person name="Shirato S."/>
            <person name="Slamovits C.H."/>
            <person name="Spencer D.F."/>
            <person name="Suzuki S."/>
            <person name="Worden A.Z."/>
            <person name="Zauner S."/>
            <person name="Barry K."/>
            <person name="Bell C."/>
            <person name="Bharti A.K."/>
            <person name="Crow J.A."/>
            <person name="Grimwood J."/>
            <person name="Kramer R."/>
            <person name="Lindquist E."/>
            <person name="Lucas S."/>
            <person name="Salamov A."/>
            <person name="McFadden G.I."/>
            <person name="Lane C.E."/>
            <person name="Keeling P.J."/>
            <person name="Gray M.W."/>
            <person name="Grigoriev I.V."/>
            <person name="Archibald J.M."/>
        </authorList>
    </citation>
    <scope>NUCLEOTIDE SEQUENCE</scope>
    <source>
        <strain evidence="5">CCMP2712</strain>
    </source>
</reference>
<evidence type="ECO:0000256" key="2">
    <source>
        <dbReference type="SAM" id="Phobius"/>
    </source>
</evidence>
<dbReference type="HOGENOM" id="CLU_1126290_0_0_1"/>
<dbReference type="GeneID" id="17290374"/>
<feature type="transmembrane region" description="Helical" evidence="2">
    <location>
        <begin position="183"/>
        <end position="206"/>
    </location>
</feature>
<dbReference type="PaxDb" id="55529-EKX33634"/>
<evidence type="ECO:0000313" key="3">
    <source>
        <dbReference type="EMBL" id="EKX33634.1"/>
    </source>
</evidence>
<accession>L1ICH8</accession>
<reference evidence="3 5" key="1">
    <citation type="journal article" date="2012" name="Nature">
        <title>Algal genomes reveal evolutionary mosaicism and the fate of nucleomorphs.</title>
        <authorList>
            <consortium name="DOE Joint Genome Institute"/>
            <person name="Curtis B.A."/>
            <person name="Tanifuji G."/>
            <person name="Burki F."/>
            <person name="Gruber A."/>
            <person name="Irimia M."/>
            <person name="Maruyama S."/>
            <person name="Arias M.C."/>
            <person name="Ball S.G."/>
            <person name="Gile G.H."/>
            <person name="Hirakawa Y."/>
            <person name="Hopkins J.F."/>
            <person name="Kuo A."/>
            <person name="Rensing S.A."/>
            <person name="Schmutz J."/>
            <person name="Symeonidi A."/>
            <person name="Elias M."/>
            <person name="Eveleigh R.J."/>
            <person name="Herman E.K."/>
            <person name="Klute M.J."/>
            <person name="Nakayama T."/>
            <person name="Obornik M."/>
            <person name="Reyes-Prieto A."/>
            <person name="Armbrust E.V."/>
            <person name="Aves S.J."/>
            <person name="Beiko R.G."/>
            <person name="Coutinho P."/>
            <person name="Dacks J.B."/>
            <person name="Durnford D.G."/>
            <person name="Fast N.M."/>
            <person name="Green B.R."/>
            <person name="Grisdale C.J."/>
            <person name="Hempel F."/>
            <person name="Henrissat B."/>
            <person name="Hoppner M.P."/>
            <person name="Ishida K."/>
            <person name="Kim E."/>
            <person name="Koreny L."/>
            <person name="Kroth P.G."/>
            <person name="Liu Y."/>
            <person name="Malik S.B."/>
            <person name="Maier U.G."/>
            <person name="McRose D."/>
            <person name="Mock T."/>
            <person name="Neilson J.A."/>
            <person name="Onodera N.T."/>
            <person name="Poole A.M."/>
            <person name="Pritham E.J."/>
            <person name="Richards T.A."/>
            <person name="Rocap G."/>
            <person name="Roy S.W."/>
            <person name="Sarai C."/>
            <person name="Schaack S."/>
            <person name="Shirato S."/>
            <person name="Slamovits C.H."/>
            <person name="Spencer D.F."/>
            <person name="Suzuki S."/>
            <person name="Worden A.Z."/>
            <person name="Zauner S."/>
            <person name="Barry K."/>
            <person name="Bell C."/>
            <person name="Bharti A.K."/>
            <person name="Crow J.A."/>
            <person name="Grimwood J."/>
            <person name="Kramer R."/>
            <person name="Lindquist E."/>
            <person name="Lucas S."/>
            <person name="Salamov A."/>
            <person name="McFadden G.I."/>
            <person name="Lane C.E."/>
            <person name="Keeling P.J."/>
            <person name="Gray M.W."/>
            <person name="Grigoriev I.V."/>
            <person name="Archibald J.M."/>
        </authorList>
    </citation>
    <scope>NUCLEOTIDE SEQUENCE</scope>
    <source>
        <strain evidence="3 5">CCMP2712</strain>
    </source>
</reference>
<keyword evidence="2" id="KW-1133">Transmembrane helix</keyword>
<gene>
    <name evidence="3" type="ORF">GUITHDRAFT_147763</name>
</gene>
<sequence>MVGRARGGLRLPLQGAVQRGVTMQPTTAMAAQMQLRQGPRMAPTPDKISAPSSKDGDSVASGASTVCLTEDSKHPEIVRTGYILSLTAVILTVCVLESKGNVYALNLAILTALPLLSATAVLHSYSMNRLRLSVLAAVATTLSAWAAISILVNDNTLSLLRHIPGMALLNAFFYLMSTRWRRIISVVCSVLILLCIAMSAIIDATLPSKQVIVLLTILIFFLLFVQSNIAVTPGPCKKSDGCSLGMV</sequence>
<evidence type="ECO:0000256" key="1">
    <source>
        <dbReference type="SAM" id="MobiDB-lite"/>
    </source>
</evidence>
<feature type="transmembrane region" description="Helical" evidence="2">
    <location>
        <begin position="81"/>
        <end position="98"/>
    </location>
</feature>
<dbReference type="EMBL" id="JH993134">
    <property type="protein sequence ID" value="EKX33634.1"/>
    <property type="molecule type" value="Genomic_DNA"/>
</dbReference>
<feature type="transmembrane region" description="Helical" evidence="2">
    <location>
        <begin position="158"/>
        <end position="176"/>
    </location>
</feature>
<feature type="region of interest" description="Disordered" evidence="1">
    <location>
        <begin position="34"/>
        <end position="61"/>
    </location>
</feature>
<name>L1ICH8_GUITC</name>
<protein>
    <submittedName>
        <fullName evidence="3 4">Uncharacterized protein</fullName>
    </submittedName>
</protein>
<keyword evidence="2" id="KW-0472">Membrane</keyword>
<reference evidence="4" key="3">
    <citation type="submission" date="2015-06" db="UniProtKB">
        <authorList>
            <consortium name="EnsemblProtists"/>
        </authorList>
    </citation>
    <scope>IDENTIFICATION</scope>
</reference>
<proteinExistence type="predicted"/>
<evidence type="ECO:0000313" key="5">
    <source>
        <dbReference type="Proteomes" id="UP000011087"/>
    </source>
</evidence>
<evidence type="ECO:0000313" key="4">
    <source>
        <dbReference type="EnsemblProtists" id="EKX33634"/>
    </source>
</evidence>
<dbReference type="KEGG" id="gtt:GUITHDRAFT_147763"/>
<feature type="transmembrane region" description="Helical" evidence="2">
    <location>
        <begin position="132"/>
        <end position="152"/>
    </location>
</feature>
<dbReference type="EnsemblProtists" id="EKX33634">
    <property type="protein sequence ID" value="EKX33634"/>
    <property type="gene ID" value="GUITHDRAFT_147763"/>
</dbReference>
<dbReference type="Proteomes" id="UP000011087">
    <property type="component" value="Unassembled WGS sequence"/>
</dbReference>
<dbReference type="RefSeq" id="XP_005820614.1">
    <property type="nucleotide sequence ID" value="XM_005820557.1"/>
</dbReference>
<feature type="transmembrane region" description="Helical" evidence="2">
    <location>
        <begin position="212"/>
        <end position="231"/>
    </location>
</feature>